<proteinExistence type="predicted"/>
<gene>
    <name evidence="1" type="ordered locus">amb0712</name>
</gene>
<dbReference type="AlphaFoldDB" id="Q2W9F9"/>
<dbReference type="Proteomes" id="UP000007058">
    <property type="component" value="Chromosome"/>
</dbReference>
<dbReference type="OrthoDB" id="7364371at2"/>
<protein>
    <submittedName>
        <fullName evidence="1">Uncharacterized protein</fullName>
    </submittedName>
</protein>
<reference evidence="1 2" key="1">
    <citation type="journal article" date="2005" name="DNA Res.">
        <title>Complete genome sequence of the facultative anaerobic magnetotactic bacterium Magnetospirillum sp. strain AMB-1.</title>
        <authorList>
            <person name="Matsunaga T."/>
            <person name="Okamura Y."/>
            <person name="Fukuda Y."/>
            <person name="Wahyudi A.T."/>
            <person name="Murase Y."/>
            <person name="Takeyama H."/>
        </authorList>
    </citation>
    <scope>NUCLEOTIDE SEQUENCE [LARGE SCALE GENOMIC DNA]</scope>
    <source>
        <strain evidence="2">ATCC 700264 / AMB-1</strain>
    </source>
</reference>
<dbReference type="KEGG" id="mag:amb0712"/>
<sequence length="90" mass="9420">MENREMFEEIAALIGSIAKAFDLSDTDVVAAIEQGSLGMEMITDAEGRNCVEASHDGRVARIYPGAIYRVGDQPPAADEDCGGGGCSCGH</sequence>
<organism evidence="1 2">
    <name type="scientific">Paramagnetospirillum magneticum (strain ATCC 700264 / AMB-1)</name>
    <name type="common">Magnetospirillum magneticum</name>
    <dbReference type="NCBI Taxonomy" id="342108"/>
    <lineage>
        <taxon>Bacteria</taxon>
        <taxon>Pseudomonadati</taxon>
        <taxon>Pseudomonadota</taxon>
        <taxon>Alphaproteobacteria</taxon>
        <taxon>Rhodospirillales</taxon>
        <taxon>Magnetospirillaceae</taxon>
        <taxon>Paramagnetospirillum</taxon>
    </lineage>
</organism>
<evidence type="ECO:0000313" key="2">
    <source>
        <dbReference type="Proteomes" id="UP000007058"/>
    </source>
</evidence>
<name>Q2W9F9_PARM1</name>
<dbReference type="EMBL" id="AP007255">
    <property type="protein sequence ID" value="BAE49516.1"/>
    <property type="molecule type" value="Genomic_DNA"/>
</dbReference>
<accession>Q2W9F9</accession>
<evidence type="ECO:0000313" key="1">
    <source>
        <dbReference type="EMBL" id="BAE49516.1"/>
    </source>
</evidence>
<dbReference type="HOGENOM" id="CLU_2437316_0_0_5"/>
<dbReference type="RefSeq" id="WP_011383155.1">
    <property type="nucleotide sequence ID" value="NC_007626.1"/>
</dbReference>
<keyword evidence="2" id="KW-1185">Reference proteome</keyword>